<dbReference type="GO" id="GO:0003676">
    <property type="term" value="F:nucleic acid binding"/>
    <property type="evidence" value="ECO:0007669"/>
    <property type="project" value="InterPro"/>
</dbReference>
<feature type="domain" description="3'-5' exonuclease" evidence="2">
    <location>
        <begin position="356"/>
        <end position="470"/>
    </location>
</feature>
<dbReference type="Pfam" id="PF01612">
    <property type="entry name" value="DNA_pol_A_exo1"/>
    <property type="match status" value="1"/>
</dbReference>
<evidence type="ECO:0000256" key="1">
    <source>
        <dbReference type="SAM" id="MobiDB-lite"/>
    </source>
</evidence>
<dbReference type="InterPro" id="IPR052408">
    <property type="entry name" value="Exonuclease_MUT-7-like"/>
</dbReference>
<gene>
    <name evidence="3" type="ORF">Cvel_26204</name>
</gene>
<proteinExistence type="predicted"/>
<dbReference type="InterPro" id="IPR036397">
    <property type="entry name" value="RNaseH_sf"/>
</dbReference>
<feature type="region of interest" description="Disordered" evidence="1">
    <location>
        <begin position="1"/>
        <end position="21"/>
    </location>
</feature>
<feature type="region of interest" description="Disordered" evidence="1">
    <location>
        <begin position="496"/>
        <end position="515"/>
    </location>
</feature>
<dbReference type="SUPFAM" id="SSF53098">
    <property type="entry name" value="Ribonuclease H-like"/>
    <property type="match status" value="1"/>
</dbReference>
<accession>A0A0G4HCJ9</accession>
<protein>
    <recommendedName>
        <fullName evidence="2">3'-5' exonuclease domain-containing protein</fullName>
    </recommendedName>
</protein>
<dbReference type="PANTHER" id="PTHR47765">
    <property type="entry name" value="3'-5' EXONUCLEASE DOMAIN-CONTAINING PROTEIN"/>
    <property type="match status" value="1"/>
</dbReference>
<feature type="compositionally biased region" description="Basic and acidic residues" evidence="1">
    <location>
        <begin position="7"/>
        <end position="21"/>
    </location>
</feature>
<name>A0A0G4HCJ9_9ALVE</name>
<dbReference type="PANTHER" id="PTHR47765:SF2">
    <property type="entry name" value="EXONUCLEASE MUT-7 HOMOLOG"/>
    <property type="match status" value="1"/>
</dbReference>
<dbReference type="GO" id="GO:0008408">
    <property type="term" value="F:3'-5' exonuclease activity"/>
    <property type="evidence" value="ECO:0007669"/>
    <property type="project" value="InterPro"/>
</dbReference>
<dbReference type="InterPro" id="IPR012337">
    <property type="entry name" value="RNaseH-like_sf"/>
</dbReference>
<evidence type="ECO:0000259" key="2">
    <source>
        <dbReference type="Pfam" id="PF01612"/>
    </source>
</evidence>
<dbReference type="InterPro" id="IPR002562">
    <property type="entry name" value="3'-5'_exonuclease_dom"/>
</dbReference>
<dbReference type="AlphaFoldDB" id="A0A0G4HCJ9"/>
<dbReference type="EMBL" id="CDMZ01002296">
    <property type="protein sequence ID" value="CEM41723.1"/>
    <property type="molecule type" value="Genomic_DNA"/>
</dbReference>
<dbReference type="VEuPathDB" id="CryptoDB:Cvel_26204"/>
<reference evidence="3" key="1">
    <citation type="submission" date="2014-11" db="EMBL/GenBank/DDBJ databases">
        <authorList>
            <person name="Otto D Thomas"/>
            <person name="Naeem Raeece"/>
        </authorList>
    </citation>
    <scope>NUCLEOTIDE SEQUENCE</scope>
</reference>
<dbReference type="GO" id="GO:0006139">
    <property type="term" value="P:nucleobase-containing compound metabolic process"/>
    <property type="evidence" value="ECO:0007669"/>
    <property type="project" value="InterPro"/>
</dbReference>
<sequence length="515" mass="56492">MTEEESEERRRRVEADRKRREEAVNTVAGLHESVRGEPWLQQPACSVCLKHEEELKELFGSFEGANMDTQVLAAGEIGCATLLRRLVEPILQGAPKKNGSTVRKRVAACVGKLGLSGSDLLSLCPDYAAEMEERTANAIVNMEVRGNYPELVDLVSGRPYYVAACGNLLLTGRQPQFVGAAMMLDLLPSSLPSDTPLAVRRAVDRLRRREGEIREGAREMMARLDGKTLDRMAKRKSLERRPVPRGYLSLQRSFNWGGMPKITWVSDSASFERLEDFLSSLPASALVGVDMEWAPRMMHFELQAAELLQLAVLDVRRVASEGLSLPLSPDVLWSLSSPRIFLVDLVGVGEGGRAMRQGVSRLLANRQPPIVALGMADDFDAFIERVHLSDDGGQDAPSECRVISLPRLVAPALRRQPEGESPKGLSDICEAVLGVPLFKGEGCGQKSNWQLPPLREYQREYAATDAAATVLCAAVAMSALGFQSVAQVPGEMWESVRRPPDGERQLPGLMSGLPI</sequence>
<evidence type="ECO:0000313" key="3">
    <source>
        <dbReference type="EMBL" id="CEM41723.1"/>
    </source>
</evidence>
<dbReference type="Gene3D" id="3.30.420.10">
    <property type="entry name" value="Ribonuclease H-like superfamily/Ribonuclease H"/>
    <property type="match status" value="1"/>
</dbReference>
<organism evidence="3">
    <name type="scientific">Chromera velia CCMP2878</name>
    <dbReference type="NCBI Taxonomy" id="1169474"/>
    <lineage>
        <taxon>Eukaryota</taxon>
        <taxon>Sar</taxon>
        <taxon>Alveolata</taxon>
        <taxon>Colpodellida</taxon>
        <taxon>Chromeraceae</taxon>
        <taxon>Chromera</taxon>
    </lineage>
</organism>